<dbReference type="Proteomes" id="UP001519363">
    <property type="component" value="Unassembled WGS sequence"/>
</dbReference>
<feature type="compositionally biased region" description="Basic and acidic residues" evidence="1">
    <location>
        <begin position="368"/>
        <end position="377"/>
    </location>
</feature>
<feature type="compositionally biased region" description="Gly residues" evidence="1">
    <location>
        <begin position="211"/>
        <end position="228"/>
    </location>
</feature>
<feature type="compositionally biased region" description="Pro residues" evidence="1">
    <location>
        <begin position="269"/>
        <end position="282"/>
    </location>
</feature>
<feature type="compositionally biased region" description="Pro residues" evidence="1">
    <location>
        <begin position="191"/>
        <end position="205"/>
    </location>
</feature>
<dbReference type="RefSeq" id="WP_209707174.1">
    <property type="nucleotide sequence ID" value="NZ_JAGIOO010000001.1"/>
</dbReference>
<proteinExistence type="predicted"/>
<accession>A0ABS5AEU5</accession>
<protein>
    <recommendedName>
        <fullName evidence="4">PPE family protein</fullName>
    </recommendedName>
</protein>
<organism evidence="2 3">
    <name type="scientific">Crossiella equi</name>
    <dbReference type="NCBI Taxonomy" id="130796"/>
    <lineage>
        <taxon>Bacteria</taxon>
        <taxon>Bacillati</taxon>
        <taxon>Actinomycetota</taxon>
        <taxon>Actinomycetes</taxon>
        <taxon>Pseudonocardiales</taxon>
        <taxon>Pseudonocardiaceae</taxon>
        <taxon>Crossiella</taxon>
    </lineage>
</organism>
<evidence type="ECO:0000313" key="3">
    <source>
        <dbReference type="Proteomes" id="UP001519363"/>
    </source>
</evidence>
<reference evidence="2 3" key="1">
    <citation type="submission" date="2021-03" db="EMBL/GenBank/DDBJ databases">
        <title>Sequencing the genomes of 1000 actinobacteria strains.</title>
        <authorList>
            <person name="Klenk H.-P."/>
        </authorList>
    </citation>
    <scope>NUCLEOTIDE SEQUENCE [LARGE SCALE GENOMIC DNA]</scope>
    <source>
        <strain evidence="2 3">DSM 44580</strain>
    </source>
</reference>
<feature type="compositionally biased region" description="Low complexity" evidence="1">
    <location>
        <begin position="338"/>
        <end position="362"/>
    </location>
</feature>
<feature type="region of interest" description="Disordered" evidence="1">
    <location>
        <begin position="88"/>
        <end position="126"/>
    </location>
</feature>
<feature type="compositionally biased region" description="Basic and acidic residues" evidence="1">
    <location>
        <begin position="110"/>
        <end position="121"/>
    </location>
</feature>
<name>A0ABS5AEU5_9PSEU</name>
<feature type="region of interest" description="Disordered" evidence="1">
    <location>
        <begin position="161"/>
        <end position="400"/>
    </location>
</feature>
<keyword evidence="3" id="KW-1185">Reference proteome</keyword>
<feature type="compositionally biased region" description="Low complexity" evidence="1">
    <location>
        <begin position="93"/>
        <end position="106"/>
    </location>
</feature>
<sequence>MNKPRVGTRDWEQMTVDEAKMLAEQLKQGAGVGGLQNTHRALTDAGVSLKALDFDIQVALNKIGISWTGAAAELATSVMSRVSKVSSEAGNCSQSSGVSVQSQGQSWADTKNKAPSPDELKNTATESWFERNITRPIGFDTDVTIREAAIKQRLKEFGDAMRTYENGSRDRADTGHRPLPEMPVLTAAAPDAPPQPPPPISPGTRPPGRVRPGGGSAGRQQGGDGQGGFADQPGPGQEPRPGEVPPPRDVAQPGPRPVDHSTPVWDVPQPGPSPQPPPPVAPPGYGAPGSGSGVGPGGGGGGFVGGFGAGAFGAGGAGGSGSPGAGGSAGIGAGTGAGARAPVGPGRSGAPGSFLQQAAPAAGGAGVKGEEDKEHSRRFWQASDEPFVDDRQVAPPVIGE</sequence>
<evidence type="ECO:0000313" key="2">
    <source>
        <dbReference type="EMBL" id="MBP2475113.1"/>
    </source>
</evidence>
<dbReference type="InterPro" id="IPR038332">
    <property type="entry name" value="PPE_sf"/>
</dbReference>
<dbReference type="Gene3D" id="1.20.1260.20">
    <property type="entry name" value="PPE superfamily"/>
    <property type="match status" value="1"/>
</dbReference>
<feature type="compositionally biased region" description="Pro residues" evidence="1">
    <location>
        <begin position="236"/>
        <end position="248"/>
    </location>
</feature>
<dbReference type="EMBL" id="JAGIOO010000001">
    <property type="protein sequence ID" value="MBP2475113.1"/>
    <property type="molecule type" value="Genomic_DNA"/>
</dbReference>
<feature type="compositionally biased region" description="Basic and acidic residues" evidence="1">
    <location>
        <begin position="167"/>
        <end position="179"/>
    </location>
</feature>
<evidence type="ECO:0008006" key="4">
    <source>
        <dbReference type="Google" id="ProtNLM"/>
    </source>
</evidence>
<evidence type="ECO:0000256" key="1">
    <source>
        <dbReference type="SAM" id="MobiDB-lite"/>
    </source>
</evidence>
<gene>
    <name evidence="2" type="ORF">JOF53_003985</name>
</gene>
<feature type="compositionally biased region" description="Gly residues" evidence="1">
    <location>
        <begin position="286"/>
        <end position="337"/>
    </location>
</feature>
<comment type="caution">
    <text evidence="2">The sequence shown here is derived from an EMBL/GenBank/DDBJ whole genome shotgun (WGS) entry which is preliminary data.</text>
</comment>